<evidence type="ECO:0000313" key="2">
    <source>
        <dbReference type="EMBL" id="QSR27852.1"/>
    </source>
</evidence>
<dbReference type="EMBL" id="CP022295">
    <property type="protein sequence ID" value="QSR27852.1"/>
    <property type="molecule type" value="Genomic_DNA"/>
</dbReference>
<feature type="transmembrane region" description="Helical" evidence="1">
    <location>
        <begin position="41"/>
        <end position="62"/>
    </location>
</feature>
<reference evidence="2 3" key="1">
    <citation type="submission" date="2017-06" db="EMBL/GenBank/DDBJ databases">
        <title>Complete Genome Sequence of the Soil Carbazole-Degrading Bacterium Nocardioides aromaticivorans IC177.</title>
        <authorList>
            <person name="Vejarano F."/>
            <person name="Suzuki-Minakuchi C."/>
            <person name="Ohtsubo Y."/>
            <person name="Tsuda M."/>
            <person name="Okada K."/>
            <person name="Nojiri H."/>
        </authorList>
    </citation>
    <scope>NUCLEOTIDE SEQUENCE [LARGE SCALE GENOMIC DNA]</scope>
    <source>
        <strain evidence="2 3">IC177</strain>
    </source>
</reference>
<accession>A0ABX7PQ18</accession>
<keyword evidence="1" id="KW-0812">Transmembrane</keyword>
<proteinExistence type="predicted"/>
<keyword evidence="1" id="KW-1133">Transmembrane helix</keyword>
<keyword evidence="1" id="KW-0472">Membrane</keyword>
<name>A0ABX7PQ18_9ACTN</name>
<dbReference type="RefSeq" id="WP_207006669.1">
    <property type="nucleotide sequence ID" value="NZ_CP022295.1"/>
</dbReference>
<organism evidence="2 3">
    <name type="scientific">Nocardioides aromaticivorans</name>
    <dbReference type="NCBI Taxonomy" id="200618"/>
    <lineage>
        <taxon>Bacteria</taxon>
        <taxon>Bacillati</taxon>
        <taxon>Actinomycetota</taxon>
        <taxon>Actinomycetes</taxon>
        <taxon>Propionibacteriales</taxon>
        <taxon>Nocardioidaceae</taxon>
        <taxon>Nocardioides</taxon>
    </lineage>
</organism>
<gene>
    <name evidence="2" type="ORF">CFH99_19695</name>
</gene>
<evidence type="ECO:0000256" key="1">
    <source>
        <dbReference type="SAM" id="Phobius"/>
    </source>
</evidence>
<keyword evidence="3" id="KW-1185">Reference proteome</keyword>
<evidence type="ECO:0000313" key="3">
    <source>
        <dbReference type="Proteomes" id="UP000662818"/>
    </source>
</evidence>
<protein>
    <submittedName>
        <fullName evidence="2">Uncharacterized protein</fullName>
    </submittedName>
</protein>
<sequence length="406" mass="42331">MSDLEQELAGVLAGVAEQAPGAVGLADAARRRHRGRRQRRLAVGGAAVALVVGFGAVLVGGLGDDRAVDPVDDPAPQGWRTISQDDVRAEVPADWRQVTCGEGEVPRWSPPSEDPCAEWRGAAFFGSALYDSMVGPGVLADGEDGRSSGYVTAGDLVLSVGAVDRDLARRILATARVGGQPVVDGSTWVSFDRGALSYEVPAWWGLGEDADRRGYSVCAGPAKGQEAPAPEQVDASHVVVRQVVGDRMVTASAPTQAVAELVLATVEVDGRARSDAPCAPEDFSVGLLPGESTPGAGTAEASGVPALAEVENDGVSFSILDGWREKSCGGLVQYTPGPACRSIQQSEGIQFLDASSFEPAMDEGVLRPGGSSARRLWAGYVLRGRWAVLVVHPDKETAQTLLGLVR</sequence>
<dbReference type="Proteomes" id="UP000662818">
    <property type="component" value="Chromosome"/>
</dbReference>